<evidence type="ECO:0000313" key="6">
    <source>
        <dbReference type="Proteomes" id="UP000001542"/>
    </source>
</evidence>
<organism evidence="5 6">
    <name type="scientific">Trichomonas vaginalis (strain ATCC PRA-98 / G3)</name>
    <dbReference type="NCBI Taxonomy" id="412133"/>
    <lineage>
        <taxon>Eukaryota</taxon>
        <taxon>Metamonada</taxon>
        <taxon>Parabasalia</taxon>
        <taxon>Trichomonadida</taxon>
        <taxon>Trichomonadidae</taxon>
        <taxon>Trichomonas</taxon>
    </lineage>
</organism>
<evidence type="ECO:0000313" key="5">
    <source>
        <dbReference type="EMBL" id="EAY01511.1"/>
    </source>
</evidence>
<dbReference type="Gene3D" id="1.10.510.10">
    <property type="entry name" value="Transferase(Phosphotransferase) domain 1"/>
    <property type="match status" value="1"/>
</dbReference>
<keyword evidence="6" id="KW-1185">Reference proteome</keyword>
<dbReference type="InterPro" id="IPR008271">
    <property type="entry name" value="Ser/Thr_kinase_AS"/>
</dbReference>
<dbReference type="SMART" id="SM00220">
    <property type="entry name" value="S_TKc"/>
    <property type="match status" value="1"/>
</dbReference>
<dbReference type="GO" id="GO:0005524">
    <property type="term" value="F:ATP binding"/>
    <property type="evidence" value="ECO:0007669"/>
    <property type="project" value="UniProtKB-KW"/>
</dbReference>
<sequence>MGCASSVPRKSVHQIEEKKRPSKDKDNRVKGERSDTSETESDPYVLHTTAAPPLILGSKTPMMSTEMSLDGFQIRDSPSFFNPLEKPTIFEYEFQQHIGHGSASDVFLVKNQETGIMYAAKVYDQDYLYRMSIGESVPPIEKVSREIQLMSEINHPNIVPLIEILDDQPTHSLIIILPFAEKGSLSKSSWKADPLPEAEAKNTFRQIASALQYLHSLDIIHRDLKPENILCFADGHSAISDFSVSLKLEDPNEMLEDTEGTPVFYSPEQCSGEPYLGKPADCWAFGIVLYLMIFGKLPFFEADDEEIYRTHFFHISQVISTEELTYPDTSNLSNELVDLFHHILDRNPATRYNMDQICSHKWFSYDE</sequence>
<keyword evidence="5" id="KW-0808">Transferase</keyword>
<dbReference type="SMR" id="A2F0R6"/>
<evidence type="ECO:0000256" key="2">
    <source>
        <dbReference type="ARBA" id="ARBA00022840"/>
    </source>
</evidence>
<feature type="compositionally biased region" description="Basic and acidic residues" evidence="3">
    <location>
        <begin position="13"/>
        <end position="36"/>
    </location>
</feature>
<reference evidence="5" key="2">
    <citation type="journal article" date="2007" name="Science">
        <title>Draft genome sequence of the sexually transmitted pathogen Trichomonas vaginalis.</title>
        <authorList>
            <person name="Carlton J.M."/>
            <person name="Hirt R.P."/>
            <person name="Silva J.C."/>
            <person name="Delcher A.L."/>
            <person name="Schatz M."/>
            <person name="Zhao Q."/>
            <person name="Wortman J.R."/>
            <person name="Bidwell S.L."/>
            <person name="Alsmark U.C.M."/>
            <person name="Besteiro S."/>
            <person name="Sicheritz-Ponten T."/>
            <person name="Noel C.J."/>
            <person name="Dacks J.B."/>
            <person name="Foster P.G."/>
            <person name="Simillion C."/>
            <person name="Van de Peer Y."/>
            <person name="Miranda-Saavedra D."/>
            <person name="Barton G.J."/>
            <person name="Westrop G.D."/>
            <person name="Mueller S."/>
            <person name="Dessi D."/>
            <person name="Fiori P.L."/>
            <person name="Ren Q."/>
            <person name="Paulsen I."/>
            <person name="Zhang H."/>
            <person name="Bastida-Corcuera F.D."/>
            <person name="Simoes-Barbosa A."/>
            <person name="Brown M.T."/>
            <person name="Hayes R.D."/>
            <person name="Mukherjee M."/>
            <person name="Okumura C.Y."/>
            <person name="Schneider R."/>
            <person name="Smith A.J."/>
            <person name="Vanacova S."/>
            <person name="Villalvazo M."/>
            <person name="Haas B.J."/>
            <person name="Pertea M."/>
            <person name="Feldblyum T.V."/>
            <person name="Utterback T.R."/>
            <person name="Shu C.L."/>
            <person name="Osoegawa K."/>
            <person name="de Jong P.J."/>
            <person name="Hrdy I."/>
            <person name="Horvathova L."/>
            <person name="Zubacova Z."/>
            <person name="Dolezal P."/>
            <person name="Malik S.B."/>
            <person name="Logsdon J.M. Jr."/>
            <person name="Henze K."/>
            <person name="Gupta A."/>
            <person name="Wang C.C."/>
            <person name="Dunne R.L."/>
            <person name="Upcroft J.A."/>
            <person name="Upcroft P."/>
            <person name="White O."/>
            <person name="Salzberg S.L."/>
            <person name="Tang P."/>
            <person name="Chiu C.-H."/>
            <person name="Lee Y.-S."/>
            <person name="Embley T.M."/>
            <person name="Coombs G.H."/>
            <person name="Mottram J.C."/>
            <person name="Tachezy J."/>
            <person name="Fraser-Liggett C.M."/>
            <person name="Johnson P.J."/>
        </authorList>
    </citation>
    <scope>NUCLEOTIDE SEQUENCE [LARGE SCALE GENOMIC DNA]</scope>
    <source>
        <strain evidence="5">G3</strain>
    </source>
</reference>
<dbReference type="Pfam" id="PF00069">
    <property type="entry name" value="Pkinase"/>
    <property type="match status" value="1"/>
</dbReference>
<dbReference type="CDD" id="cd14008">
    <property type="entry name" value="STKc_LKB1_CaMKK"/>
    <property type="match status" value="1"/>
</dbReference>
<protein>
    <submittedName>
        <fullName evidence="5">CAMK family protein kinase</fullName>
    </submittedName>
</protein>
<dbReference type="GO" id="GO:0004674">
    <property type="term" value="F:protein serine/threonine kinase activity"/>
    <property type="evidence" value="ECO:0000318"/>
    <property type="project" value="GO_Central"/>
</dbReference>
<accession>A2F0R6</accession>
<evidence type="ECO:0000256" key="3">
    <source>
        <dbReference type="SAM" id="MobiDB-lite"/>
    </source>
</evidence>
<dbReference type="AlphaFoldDB" id="A2F0R6"/>
<keyword evidence="1" id="KW-0547">Nucleotide-binding</keyword>
<dbReference type="STRING" id="5722.A2F0R6"/>
<evidence type="ECO:0000259" key="4">
    <source>
        <dbReference type="PROSITE" id="PS50011"/>
    </source>
</evidence>
<dbReference type="InterPro" id="IPR011009">
    <property type="entry name" value="Kinase-like_dom_sf"/>
</dbReference>
<dbReference type="PANTHER" id="PTHR24346:SF77">
    <property type="entry name" value="SERINE THREONINE PROTEIN KINASE"/>
    <property type="match status" value="1"/>
</dbReference>
<dbReference type="KEGG" id="tva:4759337"/>
<dbReference type="VEuPathDB" id="TrichDB:TVAGG3_1090050"/>
<dbReference type="SUPFAM" id="SSF56112">
    <property type="entry name" value="Protein kinase-like (PK-like)"/>
    <property type="match status" value="1"/>
</dbReference>
<dbReference type="PANTHER" id="PTHR24346">
    <property type="entry name" value="MAP/MICROTUBULE AFFINITY-REGULATING KINASE"/>
    <property type="match status" value="1"/>
</dbReference>
<gene>
    <name evidence="5" type="ORF">TVAG_107700</name>
</gene>
<name>A2F0R6_TRIV3</name>
<evidence type="ECO:0000256" key="1">
    <source>
        <dbReference type="ARBA" id="ARBA00022741"/>
    </source>
</evidence>
<dbReference type="Proteomes" id="UP000001542">
    <property type="component" value="Unassembled WGS sequence"/>
</dbReference>
<dbReference type="OMA" id="IEARIYM"/>
<dbReference type="OrthoDB" id="68483at2759"/>
<reference evidence="5" key="1">
    <citation type="submission" date="2006-10" db="EMBL/GenBank/DDBJ databases">
        <authorList>
            <person name="Amadeo P."/>
            <person name="Zhao Q."/>
            <person name="Wortman J."/>
            <person name="Fraser-Liggett C."/>
            <person name="Carlton J."/>
        </authorList>
    </citation>
    <scope>NUCLEOTIDE SEQUENCE</scope>
    <source>
        <strain evidence="5">G3</strain>
    </source>
</reference>
<dbReference type="InterPro" id="IPR000719">
    <property type="entry name" value="Prot_kinase_dom"/>
</dbReference>
<dbReference type="InParanoid" id="A2F0R6"/>
<dbReference type="GO" id="GO:0007165">
    <property type="term" value="P:signal transduction"/>
    <property type="evidence" value="ECO:0000318"/>
    <property type="project" value="GO_Central"/>
</dbReference>
<keyword evidence="5" id="KW-0418">Kinase</keyword>
<dbReference type="EMBL" id="DS113565">
    <property type="protein sequence ID" value="EAY01511.1"/>
    <property type="molecule type" value="Genomic_DNA"/>
</dbReference>
<dbReference type="PROSITE" id="PS00108">
    <property type="entry name" value="PROTEIN_KINASE_ST"/>
    <property type="match status" value="1"/>
</dbReference>
<keyword evidence="2" id="KW-0067">ATP-binding</keyword>
<dbReference type="VEuPathDB" id="TrichDB:TVAG_107700"/>
<feature type="domain" description="Protein kinase" evidence="4">
    <location>
        <begin position="92"/>
        <end position="363"/>
    </location>
</feature>
<dbReference type="eggNOG" id="KOG0585">
    <property type="taxonomic scope" value="Eukaryota"/>
</dbReference>
<proteinExistence type="predicted"/>
<dbReference type="PROSITE" id="PS50011">
    <property type="entry name" value="PROTEIN_KINASE_DOM"/>
    <property type="match status" value="1"/>
</dbReference>
<feature type="region of interest" description="Disordered" evidence="3">
    <location>
        <begin position="1"/>
        <end position="50"/>
    </location>
</feature>
<dbReference type="RefSeq" id="XP_001314196.1">
    <property type="nucleotide sequence ID" value="XM_001314183.1"/>
</dbReference>